<feature type="region of interest" description="Disordered" evidence="1">
    <location>
        <begin position="317"/>
        <end position="378"/>
    </location>
</feature>
<dbReference type="EMBL" id="JAVFCB010000001">
    <property type="protein sequence ID" value="MDQ4212685.1"/>
    <property type="molecule type" value="Genomic_DNA"/>
</dbReference>
<keyword evidence="3" id="KW-1185">Reference proteome</keyword>
<dbReference type="Proteomes" id="UP001230289">
    <property type="component" value="Unassembled WGS sequence"/>
</dbReference>
<organism evidence="2 3">
    <name type="scientific">Microbacterium capsulatum</name>
    <dbReference type="NCBI Taxonomy" id="3041921"/>
    <lineage>
        <taxon>Bacteria</taxon>
        <taxon>Bacillati</taxon>
        <taxon>Actinomycetota</taxon>
        <taxon>Actinomycetes</taxon>
        <taxon>Micrococcales</taxon>
        <taxon>Microbacteriaceae</taxon>
        <taxon>Microbacterium</taxon>
    </lineage>
</organism>
<comment type="caution">
    <text evidence="2">The sequence shown here is derived from an EMBL/GenBank/DDBJ whole genome shotgun (WGS) entry which is preliminary data.</text>
</comment>
<reference evidence="2 3" key="1">
    <citation type="submission" date="2023-08" db="EMBL/GenBank/DDBJ databases">
        <title>Microbacterium sp. nov., isolated from a waste landfill.</title>
        <authorList>
            <person name="Wen W."/>
        </authorList>
    </citation>
    <scope>NUCLEOTIDE SEQUENCE [LARGE SCALE GENOMIC DNA]</scope>
    <source>
        <strain evidence="2 3">ASV81</strain>
    </source>
</reference>
<accession>A0ABU0XER9</accession>
<evidence type="ECO:0000256" key="1">
    <source>
        <dbReference type="SAM" id="MobiDB-lite"/>
    </source>
</evidence>
<name>A0ABU0XER9_9MICO</name>
<protein>
    <submittedName>
        <fullName evidence="2">Uncharacterized protein</fullName>
    </submittedName>
</protein>
<sequence length="472" mass="49437">MTQHSTVAAFAAAHRTVRALADGEGPFAGELVTVGDGVCVRADAAGLAGWPGWRFAGAEHVAGPRDLALREDGQDVLLPWCVRTGDAFLAQSTAAGPIANGEAVTLTVSVLRGLAELGDDPDLTGRWWLTDEARPMFVLGAGETPLDASARLLRALEERTEDRALSRLLARLVAAFDEPRRLQAEAERWERELLEIAAPRPLHVPDEMDQVAALQVAEPLRRADRALRRRDLRGARRVALPRVRSLPPSGPPWWARIDRLLAALATLRVAGPSAAARVARPPAVTTRKRWTGPAIVAVTAAAVIAVAGALWPSGTATPPADALERGASATAEPARPKPAPTPGGSESASPDPAAAPMPPSQSDAARTPGASKQQDPLKAAAELIASARTCEGGHAPGCDRVWDGGSSAVRPVRGAGAAPTLIEDYGDIAAVRTTGEDRAQMIVIIRRDDGWRIRDVYDIADPPSGGAGAPAS</sequence>
<gene>
    <name evidence="2" type="ORF">RBR11_02015</name>
</gene>
<evidence type="ECO:0000313" key="2">
    <source>
        <dbReference type="EMBL" id="MDQ4212685.1"/>
    </source>
</evidence>
<proteinExistence type="predicted"/>
<feature type="compositionally biased region" description="Low complexity" evidence="1">
    <location>
        <begin position="342"/>
        <end position="352"/>
    </location>
</feature>
<evidence type="ECO:0000313" key="3">
    <source>
        <dbReference type="Proteomes" id="UP001230289"/>
    </source>
</evidence>
<dbReference type="RefSeq" id="WP_308487615.1">
    <property type="nucleotide sequence ID" value="NZ_JAVFCB010000001.1"/>
</dbReference>